<organism evidence="4 5">
    <name type="scientific">Marinicauda algicola</name>
    <dbReference type="NCBI Taxonomy" id="2029849"/>
    <lineage>
        <taxon>Bacteria</taxon>
        <taxon>Pseudomonadati</taxon>
        <taxon>Pseudomonadota</taxon>
        <taxon>Alphaproteobacteria</taxon>
        <taxon>Maricaulales</taxon>
        <taxon>Maricaulaceae</taxon>
        <taxon>Marinicauda</taxon>
    </lineage>
</organism>
<dbReference type="PANTHER" id="PTHR13774">
    <property type="entry name" value="PHENAZINE BIOSYNTHESIS PROTEIN"/>
    <property type="match status" value="1"/>
</dbReference>
<dbReference type="InterPro" id="IPR003719">
    <property type="entry name" value="Phenazine_PhzF-like"/>
</dbReference>
<dbReference type="Pfam" id="PF02567">
    <property type="entry name" value="PhzC-PhzF"/>
    <property type="match status" value="1"/>
</dbReference>
<comment type="caution">
    <text evidence="4">The sequence shown here is derived from an EMBL/GenBank/DDBJ whole genome shotgun (WGS) entry which is preliminary data.</text>
</comment>
<comment type="similarity">
    <text evidence="1">Belongs to the PhzF family.</text>
</comment>
<dbReference type="RefSeq" id="WP_135995014.1">
    <property type="nucleotide sequence ID" value="NZ_CP071057.1"/>
</dbReference>
<dbReference type="OrthoDB" id="9788221at2"/>
<feature type="active site" evidence="3">
    <location>
        <position position="50"/>
    </location>
</feature>
<proteinExistence type="inferred from homology"/>
<dbReference type="PIRSF" id="PIRSF016184">
    <property type="entry name" value="PhzC_PhzF"/>
    <property type="match status" value="1"/>
</dbReference>
<keyword evidence="5" id="KW-1185">Reference proteome</keyword>
<dbReference type="NCBIfam" id="TIGR00654">
    <property type="entry name" value="PhzF_family"/>
    <property type="match status" value="1"/>
</dbReference>
<dbReference type="SUPFAM" id="SSF54506">
    <property type="entry name" value="Diaminopimelate epimerase-like"/>
    <property type="match status" value="1"/>
</dbReference>
<protein>
    <submittedName>
        <fullName evidence="4">PhzF family phenazine biosynthesis protein</fullName>
    </submittedName>
</protein>
<dbReference type="Gene3D" id="3.10.310.10">
    <property type="entry name" value="Diaminopimelate Epimerase, Chain A, domain 1"/>
    <property type="match status" value="2"/>
</dbReference>
<dbReference type="GO" id="GO:0005737">
    <property type="term" value="C:cytoplasm"/>
    <property type="evidence" value="ECO:0007669"/>
    <property type="project" value="TreeGrafter"/>
</dbReference>
<dbReference type="AlphaFoldDB" id="A0A4S2H4H0"/>
<sequence>MSLAFPYAELHAFPDGDAPHTGNPAGVMLLDRDLGDGDLLGMARSNNLSETAYLRALDTDLWGLRWFTPGHEVDLCGHATLASAVWLFEEGRVAGEEARFETRSGRLTVRRTQGGLYEMNFPEVATRPAEPHDGVVAALGAAAPSKAFEVERIHGSRFQMLVYANEADIAAMRPDFGALAATGINVVATAPGARVHFVSRFFCPAAGIDEDPVTGSAHCALAPYWAQRLGFAELNARQIGPRPGALSVRTGADGRVRLIGTAKRYLDGTITL</sequence>
<dbReference type="EMBL" id="SRXW01000001">
    <property type="protein sequence ID" value="TGY90516.1"/>
    <property type="molecule type" value="Genomic_DNA"/>
</dbReference>
<keyword evidence="2" id="KW-0413">Isomerase</keyword>
<reference evidence="4 5" key="1">
    <citation type="journal article" date="2017" name="Int. J. Syst. Evol. Microbiol.">
        <title>Marinicauda algicola sp. nov., isolated from a marine red alga Rhodosorus marinus.</title>
        <authorList>
            <person name="Jeong S.E."/>
            <person name="Jeon S.H."/>
            <person name="Chun B.H."/>
            <person name="Kim D.W."/>
            <person name="Jeon C.O."/>
        </authorList>
    </citation>
    <scope>NUCLEOTIDE SEQUENCE [LARGE SCALE GENOMIC DNA]</scope>
    <source>
        <strain evidence="4 5">JCM 31718</strain>
    </source>
</reference>
<evidence type="ECO:0000313" key="5">
    <source>
        <dbReference type="Proteomes" id="UP000308054"/>
    </source>
</evidence>
<evidence type="ECO:0000256" key="3">
    <source>
        <dbReference type="PIRSR" id="PIRSR016184-1"/>
    </source>
</evidence>
<gene>
    <name evidence="4" type="ORF">E5163_05185</name>
</gene>
<accession>A0A4S2H4H0</accession>
<evidence type="ECO:0000256" key="1">
    <source>
        <dbReference type="ARBA" id="ARBA00008270"/>
    </source>
</evidence>
<dbReference type="PANTHER" id="PTHR13774:SF17">
    <property type="entry name" value="PHENAZINE BIOSYNTHESIS-LIKE DOMAIN-CONTAINING PROTEIN"/>
    <property type="match status" value="1"/>
</dbReference>
<name>A0A4S2H4H0_9PROT</name>
<evidence type="ECO:0000256" key="2">
    <source>
        <dbReference type="ARBA" id="ARBA00023235"/>
    </source>
</evidence>
<dbReference type="GO" id="GO:0016853">
    <property type="term" value="F:isomerase activity"/>
    <property type="evidence" value="ECO:0007669"/>
    <property type="project" value="UniProtKB-KW"/>
</dbReference>
<dbReference type="Proteomes" id="UP000308054">
    <property type="component" value="Unassembled WGS sequence"/>
</dbReference>
<evidence type="ECO:0000313" key="4">
    <source>
        <dbReference type="EMBL" id="TGY90516.1"/>
    </source>
</evidence>